<keyword evidence="5 12" id="KW-0812">Transmembrane</keyword>
<dbReference type="PANTHER" id="PTHR48086">
    <property type="entry name" value="SODIUM/PROLINE SYMPORTER-RELATED"/>
    <property type="match status" value="1"/>
</dbReference>
<feature type="transmembrane region" description="Helical" evidence="12">
    <location>
        <begin position="425"/>
        <end position="446"/>
    </location>
</feature>
<evidence type="ECO:0000256" key="3">
    <source>
        <dbReference type="ARBA" id="ARBA00022448"/>
    </source>
</evidence>
<dbReference type="GO" id="GO:0006811">
    <property type="term" value="P:monoatomic ion transport"/>
    <property type="evidence" value="ECO:0007669"/>
    <property type="project" value="UniProtKB-KW"/>
</dbReference>
<feature type="transmembrane region" description="Helical" evidence="12">
    <location>
        <begin position="320"/>
        <end position="348"/>
    </location>
</feature>
<feature type="transmembrane region" description="Helical" evidence="12">
    <location>
        <begin position="394"/>
        <end position="418"/>
    </location>
</feature>
<dbReference type="EMBL" id="QGTD01000015">
    <property type="protein sequence ID" value="PWU67406.1"/>
    <property type="molecule type" value="Genomic_DNA"/>
</dbReference>
<keyword evidence="9" id="KW-0406">Ion transport</keyword>
<organism evidence="13 14">
    <name type="scientific">Gracilibacillus dipsosauri</name>
    <dbReference type="NCBI Taxonomy" id="178340"/>
    <lineage>
        <taxon>Bacteria</taxon>
        <taxon>Bacillati</taxon>
        <taxon>Bacillota</taxon>
        <taxon>Bacilli</taxon>
        <taxon>Bacillales</taxon>
        <taxon>Bacillaceae</taxon>
        <taxon>Gracilibacillus</taxon>
    </lineage>
</organism>
<evidence type="ECO:0000256" key="1">
    <source>
        <dbReference type="ARBA" id="ARBA00004651"/>
    </source>
</evidence>
<dbReference type="AlphaFoldDB" id="A0A317KVL2"/>
<dbReference type="Proteomes" id="UP000245624">
    <property type="component" value="Unassembled WGS sequence"/>
</dbReference>
<feature type="transmembrane region" description="Helical" evidence="12">
    <location>
        <begin position="153"/>
        <end position="176"/>
    </location>
</feature>
<evidence type="ECO:0000256" key="11">
    <source>
        <dbReference type="RuleBase" id="RU362091"/>
    </source>
</evidence>
<dbReference type="InterPro" id="IPR038377">
    <property type="entry name" value="Na/Glc_symporter_sf"/>
</dbReference>
<dbReference type="GO" id="GO:0015123">
    <property type="term" value="F:acetate transmembrane transporter activity"/>
    <property type="evidence" value="ECO:0007669"/>
    <property type="project" value="TreeGrafter"/>
</dbReference>
<dbReference type="PROSITE" id="PS00456">
    <property type="entry name" value="NA_SOLUT_SYMP_1"/>
    <property type="match status" value="1"/>
</dbReference>
<evidence type="ECO:0000313" key="13">
    <source>
        <dbReference type="EMBL" id="PWU67406.1"/>
    </source>
</evidence>
<dbReference type="PROSITE" id="PS50283">
    <property type="entry name" value="NA_SOLUT_SYMP_3"/>
    <property type="match status" value="1"/>
</dbReference>
<feature type="transmembrane region" description="Helical" evidence="12">
    <location>
        <begin position="369"/>
        <end position="388"/>
    </location>
</feature>
<evidence type="ECO:0000256" key="10">
    <source>
        <dbReference type="ARBA" id="ARBA00023136"/>
    </source>
</evidence>
<evidence type="ECO:0000256" key="9">
    <source>
        <dbReference type="ARBA" id="ARBA00023065"/>
    </source>
</evidence>
<evidence type="ECO:0000256" key="12">
    <source>
        <dbReference type="SAM" id="Phobius"/>
    </source>
</evidence>
<keyword evidence="3" id="KW-0813">Transport</keyword>
<dbReference type="PANTHER" id="PTHR48086:SF6">
    <property type="entry name" value="CATION_ACETATE SYMPORTER ACTP"/>
    <property type="match status" value="1"/>
</dbReference>
<dbReference type="Pfam" id="PF00474">
    <property type="entry name" value="SSF"/>
    <property type="match status" value="1"/>
</dbReference>
<evidence type="ECO:0000256" key="8">
    <source>
        <dbReference type="ARBA" id="ARBA00023053"/>
    </source>
</evidence>
<feature type="transmembrane region" description="Helical" evidence="12">
    <location>
        <begin position="118"/>
        <end position="147"/>
    </location>
</feature>
<proteinExistence type="inferred from homology"/>
<accession>A0A317KVL2</accession>
<feature type="transmembrane region" description="Helical" evidence="12">
    <location>
        <begin position="237"/>
        <end position="256"/>
    </location>
</feature>
<dbReference type="InterPro" id="IPR050277">
    <property type="entry name" value="Sodium:Solute_Symporter"/>
</dbReference>
<dbReference type="RefSeq" id="WP_109985190.1">
    <property type="nucleotide sequence ID" value="NZ_QGTD01000015.1"/>
</dbReference>
<evidence type="ECO:0000256" key="6">
    <source>
        <dbReference type="ARBA" id="ARBA00022847"/>
    </source>
</evidence>
<keyword evidence="4" id="KW-1003">Cell membrane</keyword>
<dbReference type="InterPro" id="IPR018212">
    <property type="entry name" value="Na/solute_symporter_CS"/>
</dbReference>
<evidence type="ECO:0000256" key="2">
    <source>
        <dbReference type="ARBA" id="ARBA00006434"/>
    </source>
</evidence>
<name>A0A317KVL2_9BACI</name>
<keyword evidence="14" id="KW-1185">Reference proteome</keyword>
<feature type="transmembrane region" description="Helical" evidence="12">
    <location>
        <begin position="458"/>
        <end position="476"/>
    </location>
</feature>
<feature type="transmembrane region" description="Helical" evidence="12">
    <location>
        <begin position="277"/>
        <end position="295"/>
    </location>
</feature>
<reference evidence="13 14" key="1">
    <citation type="submission" date="2018-05" db="EMBL/GenBank/DDBJ databases">
        <title>Genomic analysis of Gracilibacillus dipsosauri DD1 reveals novel features of a salt-tolerant amylase.</title>
        <authorList>
            <person name="Deutch C.E."/>
            <person name="Yang S."/>
        </authorList>
    </citation>
    <scope>NUCLEOTIDE SEQUENCE [LARGE SCALE GENOMIC DNA]</scope>
    <source>
        <strain evidence="13 14">DD1</strain>
    </source>
</reference>
<dbReference type="NCBIfam" id="TIGR00813">
    <property type="entry name" value="sss"/>
    <property type="match status" value="1"/>
</dbReference>
<comment type="caution">
    <text evidence="13">The sequence shown here is derived from an EMBL/GenBank/DDBJ whole genome shotgun (WGS) entry which is preliminary data.</text>
</comment>
<dbReference type="Gene3D" id="1.20.1730.10">
    <property type="entry name" value="Sodium/glucose cotransporter"/>
    <property type="match status" value="1"/>
</dbReference>
<evidence type="ECO:0000256" key="7">
    <source>
        <dbReference type="ARBA" id="ARBA00022989"/>
    </source>
</evidence>
<keyword evidence="8" id="KW-0915">Sodium</keyword>
<gene>
    <name evidence="13" type="ORF">DLJ74_15870</name>
</gene>
<feature type="transmembrane region" description="Helical" evidence="12">
    <location>
        <begin position="183"/>
        <end position="202"/>
    </location>
</feature>
<dbReference type="OrthoDB" id="9814523at2"/>
<dbReference type="InterPro" id="IPR001734">
    <property type="entry name" value="Na/solute_symporter"/>
</dbReference>
<evidence type="ECO:0000256" key="4">
    <source>
        <dbReference type="ARBA" id="ARBA00022475"/>
    </source>
</evidence>
<feature type="transmembrane region" description="Helical" evidence="12">
    <location>
        <begin position="74"/>
        <end position="92"/>
    </location>
</feature>
<dbReference type="GO" id="GO:0015293">
    <property type="term" value="F:symporter activity"/>
    <property type="evidence" value="ECO:0007669"/>
    <property type="project" value="UniProtKB-KW"/>
</dbReference>
<dbReference type="GO" id="GO:0006847">
    <property type="term" value="P:plasma membrane acetate transport"/>
    <property type="evidence" value="ECO:0007669"/>
    <property type="project" value="TreeGrafter"/>
</dbReference>
<keyword evidence="7 12" id="KW-1133">Transmembrane helix</keyword>
<feature type="transmembrane region" description="Helical" evidence="12">
    <location>
        <begin position="46"/>
        <end position="68"/>
    </location>
</feature>
<keyword evidence="10 12" id="KW-0472">Membrane</keyword>
<sequence length="502" mass="54365">MNVTYLVFFAIILIGTLVITHWAAARSRTTHQFYVVSGSLTGFQNGLAIAGDYISSASFLGITGLIAFYGYDGFLYATGFLISYVVLLLWVAEPVQRLGTYSVADVVYERFPKRGIRVMVAISSILISILYMIPQLVASGLLVRLLLGVDYTASVWIIGILMTLYVVSGGMVATSWVQIIKTVLLMGGTLLVVLILLSWVNWDIPQLIHDAKTQSPHGESFFYPGHLFDHSMEKASLTLSLILGTSGLPHILLRFLTVKNAKEARMSAMSATWGIGLFYLMALVLGVGTIAIVGWDSLVSSDPSGNLAALLLAEVVGGDFLVAFVMAVAFATIIAVVTGLIFAATSAFSYDLYHHIWKREQTGEKELLLVARSGAVAIGLISIILSIGMEGVNVAFLVSMTFAIAASSMFPLLILTFYWKRFNIIGAYSTLLTGFVAAILFIFLGTEGAGILPLSNPAIFSVPLGFLGGLIGTLWAKQKPSYNDESFMLRVHIDKQEVSPHD</sequence>
<feature type="transmembrane region" description="Helical" evidence="12">
    <location>
        <begin position="6"/>
        <end position="25"/>
    </location>
</feature>
<comment type="similarity">
    <text evidence="2 11">Belongs to the sodium:solute symporter (SSF) (TC 2.A.21) family.</text>
</comment>
<dbReference type="CDD" id="cd11480">
    <property type="entry name" value="SLC5sbd_u4"/>
    <property type="match status" value="1"/>
</dbReference>
<keyword evidence="6" id="KW-0769">Symport</keyword>
<dbReference type="GO" id="GO:0005886">
    <property type="term" value="C:plasma membrane"/>
    <property type="evidence" value="ECO:0007669"/>
    <property type="project" value="UniProtKB-SubCell"/>
</dbReference>
<protein>
    <submittedName>
        <fullName evidence="13">Cation acetate symporter</fullName>
    </submittedName>
</protein>
<evidence type="ECO:0000256" key="5">
    <source>
        <dbReference type="ARBA" id="ARBA00022692"/>
    </source>
</evidence>
<comment type="subcellular location">
    <subcellularLocation>
        <location evidence="1">Cell membrane</location>
        <topology evidence="1">Multi-pass membrane protein</topology>
    </subcellularLocation>
</comment>
<evidence type="ECO:0000313" key="14">
    <source>
        <dbReference type="Proteomes" id="UP000245624"/>
    </source>
</evidence>